<dbReference type="InterPro" id="IPR036206">
    <property type="entry name" value="ThiamineP_synth_sf"/>
</dbReference>
<accession>A0ABQ5UMJ5</accession>
<protein>
    <submittedName>
        <fullName evidence="2">Thiamine phosphate synthase</fullName>
    </submittedName>
</protein>
<proteinExistence type="predicted"/>
<keyword evidence="3" id="KW-1185">Reference proteome</keyword>
<reference evidence="2" key="2">
    <citation type="submission" date="2023-01" db="EMBL/GenBank/DDBJ databases">
        <title>Draft genome sequence of Maritalea porphyrae strain NBRC 107169.</title>
        <authorList>
            <person name="Sun Q."/>
            <person name="Mori K."/>
        </authorList>
    </citation>
    <scope>NUCLEOTIDE SEQUENCE</scope>
    <source>
        <strain evidence="2">NBRC 107169</strain>
    </source>
</reference>
<dbReference type="RefSeq" id="WP_284361784.1">
    <property type="nucleotide sequence ID" value="NZ_BSNI01000001.1"/>
</dbReference>
<dbReference type="InterPro" id="IPR022998">
    <property type="entry name" value="ThiamineP_synth_TenI"/>
</dbReference>
<evidence type="ECO:0000313" key="3">
    <source>
        <dbReference type="Proteomes" id="UP001161405"/>
    </source>
</evidence>
<dbReference type="EMBL" id="BSNI01000001">
    <property type="protein sequence ID" value="GLQ16261.1"/>
    <property type="molecule type" value="Genomic_DNA"/>
</dbReference>
<dbReference type="Pfam" id="PF02581">
    <property type="entry name" value="TMP-TENI"/>
    <property type="match status" value="1"/>
</dbReference>
<evidence type="ECO:0000313" key="2">
    <source>
        <dbReference type="EMBL" id="GLQ16261.1"/>
    </source>
</evidence>
<dbReference type="Proteomes" id="UP001161405">
    <property type="component" value="Unassembled WGS sequence"/>
</dbReference>
<evidence type="ECO:0000259" key="1">
    <source>
        <dbReference type="Pfam" id="PF02581"/>
    </source>
</evidence>
<sequence>MNAQLYLITPPDVGPDFAHTLGQVLATTEVAAVLIQRGEREDDAYVDVANALIPIAQKAGAAALLDNMPEAVKRTNADGVHMTSAAKDIAKVVKDLKPNSIVGAGGIHSKHDAMTKGELNVDYVFFGHLPLGKTDDEFSAEELAIWWAETFEVPAVCFDQENTDLNTKFEFRALREQVWQSDQPAQTLAIIAKGNS</sequence>
<dbReference type="Gene3D" id="3.20.20.70">
    <property type="entry name" value="Aldolase class I"/>
    <property type="match status" value="1"/>
</dbReference>
<dbReference type="InterPro" id="IPR013785">
    <property type="entry name" value="Aldolase_TIM"/>
</dbReference>
<dbReference type="CDD" id="cd00564">
    <property type="entry name" value="TMP_TenI"/>
    <property type="match status" value="1"/>
</dbReference>
<feature type="domain" description="Thiamine phosphate synthase/TenI" evidence="1">
    <location>
        <begin position="5"/>
        <end position="157"/>
    </location>
</feature>
<dbReference type="SUPFAM" id="SSF51391">
    <property type="entry name" value="Thiamin phosphate synthase"/>
    <property type="match status" value="1"/>
</dbReference>
<comment type="caution">
    <text evidence="2">The sequence shown here is derived from an EMBL/GenBank/DDBJ whole genome shotgun (WGS) entry which is preliminary data.</text>
</comment>
<organism evidence="2 3">
    <name type="scientific">Maritalea porphyrae</name>
    <dbReference type="NCBI Taxonomy" id="880732"/>
    <lineage>
        <taxon>Bacteria</taxon>
        <taxon>Pseudomonadati</taxon>
        <taxon>Pseudomonadota</taxon>
        <taxon>Alphaproteobacteria</taxon>
        <taxon>Hyphomicrobiales</taxon>
        <taxon>Devosiaceae</taxon>
        <taxon>Maritalea</taxon>
    </lineage>
</organism>
<name>A0ABQ5UMJ5_9HYPH</name>
<reference evidence="2" key="1">
    <citation type="journal article" date="2014" name="Int. J. Syst. Evol. Microbiol.">
        <title>Complete genome of a new Firmicutes species belonging to the dominant human colonic microbiota ('Ruminococcus bicirculans') reveals two chromosomes and a selective capacity to utilize plant glucans.</title>
        <authorList>
            <consortium name="NISC Comparative Sequencing Program"/>
            <person name="Wegmann U."/>
            <person name="Louis P."/>
            <person name="Goesmann A."/>
            <person name="Henrissat B."/>
            <person name="Duncan S.H."/>
            <person name="Flint H.J."/>
        </authorList>
    </citation>
    <scope>NUCLEOTIDE SEQUENCE</scope>
    <source>
        <strain evidence="2">NBRC 107169</strain>
    </source>
</reference>
<gene>
    <name evidence="2" type="ORF">GCM10007879_05100</name>
</gene>